<gene>
    <name evidence="3" type="ORF">GIL414_LOCUS70253</name>
</gene>
<evidence type="ECO:0000256" key="1">
    <source>
        <dbReference type="ARBA" id="ARBA00022741"/>
    </source>
</evidence>
<dbReference type="InterPro" id="IPR005225">
    <property type="entry name" value="Small_GTP-bd"/>
</dbReference>
<dbReference type="InterPro" id="IPR001806">
    <property type="entry name" value="Small_GTPase"/>
</dbReference>
<dbReference type="FunFam" id="3.40.50.300:FF:001447">
    <property type="entry name" value="Ras-related protein Rab-1B"/>
    <property type="match status" value="2"/>
</dbReference>
<evidence type="ECO:0000256" key="2">
    <source>
        <dbReference type="ARBA" id="ARBA00023134"/>
    </source>
</evidence>
<protein>
    <submittedName>
        <fullName evidence="3">Uncharacterized protein</fullName>
    </submittedName>
</protein>
<dbReference type="PROSITE" id="PS51421">
    <property type="entry name" value="RAS"/>
    <property type="match status" value="1"/>
</dbReference>
<dbReference type="Gene3D" id="3.40.50.300">
    <property type="entry name" value="P-loop containing nucleotide triphosphate hydrolases"/>
    <property type="match status" value="2"/>
</dbReference>
<dbReference type="InterPro" id="IPR027417">
    <property type="entry name" value="P-loop_NTPase"/>
</dbReference>
<dbReference type="PANTHER" id="PTHR47977">
    <property type="entry name" value="RAS-RELATED PROTEIN RAB"/>
    <property type="match status" value="1"/>
</dbReference>
<proteinExistence type="predicted"/>
<dbReference type="SMART" id="SM00175">
    <property type="entry name" value="RAB"/>
    <property type="match status" value="1"/>
</dbReference>
<dbReference type="SUPFAM" id="SSF52540">
    <property type="entry name" value="P-loop containing nucleoside triphosphate hydrolases"/>
    <property type="match status" value="2"/>
</dbReference>
<dbReference type="PRINTS" id="PR00449">
    <property type="entry name" value="RASTRNSFRMNG"/>
</dbReference>
<dbReference type="GO" id="GO:0005525">
    <property type="term" value="F:GTP binding"/>
    <property type="evidence" value="ECO:0007669"/>
    <property type="project" value="UniProtKB-KW"/>
</dbReference>
<dbReference type="InterPro" id="IPR050227">
    <property type="entry name" value="Rab"/>
</dbReference>
<dbReference type="AlphaFoldDB" id="A0A8S3HJT1"/>
<name>A0A8S3HJT1_9BILA</name>
<keyword evidence="2" id="KW-0342">GTP-binding</keyword>
<dbReference type="Proteomes" id="UP000681720">
    <property type="component" value="Unassembled WGS sequence"/>
</dbReference>
<evidence type="ECO:0000313" key="3">
    <source>
        <dbReference type="EMBL" id="CAF5183857.1"/>
    </source>
</evidence>
<organism evidence="3 4">
    <name type="scientific">Rotaria magnacalcarata</name>
    <dbReference type="NCBI Taxonomy" id="392030"/>
    <lineage>
        <taxon>Eukaryota</taxon>
        <taxon>Metazoa</taxon>
        <taxon>Spiralia</taxon>
        <taxon>Gnathifera</taxon>
        <taxon>Rotifera</taxon>
        <taxon>Eurotatoria</taxon>
        <taxon>Bdelloidea</taxon>
        <taxon>Philodinida</taxon>
        <taxon>Philodinidae</taxon>
        <taxon>Rotaria</taxon>
    </lineage>
</organism>
<comment type="caution">
    <text evidence="3">The sequence shown here is derived from an EMBL/GenBank/DDBJ whole genome shotgun (WGS) entry which is preliminary data.</text>
</comment>
<dbReference type="PROSITE" id="PS51419">
    <property type="entry name" value="RAB"/>
    <property type="match status" value="2"/>
</dbReference>
<dbReference type="NCBIfam" id="TIGR00231">
    <property type="entry name" value="small_GTP"/>
    <property type="match status" value="1"/>
</dbReference>
<dbReference type="GO" id="GO:0003924">
    <property type="term" value="F:GTPase activity"/>
    <property type="evidence" value="ECO:0007669"/>
    <property type="project" value="InterPro"/>
</dbReference>
<keyword evidence="1" id="KW-0547">Nucleotide-binding</keyword>
<sequence length="188" mass="20925">MLLLLQQSFENIKAWLDSIDRNANENAKKLLVGNKCDLTSNRVVDQTAVQKFADSLHIPYVEVSAKSSANIEQAFEIMGNEFMSTLPLTLGQQWESKTVKNTASATKEPNYLLKLVIIGDSAVGKSSLLSRYANNTFNESFIPTIGIDFACRTIQVDGKTTKISFWDTAGQEQFRTITSNFFSLLAIE</sequence>
<dbReference type="EMBL" id="CAJOBJ010331847">
    <property type="protein sequence ID" value="CAF5183857.1"/>
    <property type="molecule type" value="Genomic_DNA"/>
</dbReference>
<reference evidence="3" key="1">
    <citation type="submission" date="2021-02" db="EMBL/GenBank/DDBJ databases">
        <authorList>
            <person name="Nowell W R."/>
        </authorList>
    </citation>
    <scope>NUCLEOTIDE SEQUENCE</scope>
</reference>
<dbReference type="Pfam" id="PF00071">
    <property type="entry name" value="Ras"/>
    <property type="match status" value="2"/>
</dbReference>
<accession>A0A8S3HJT1</accession>
<evidence type="ECO:0000313" key="4">
    <source>
        <dbReference type="Proteomes" id="UP000681720"/>
    </source>
</evidence>
<dbReference type="CDD" id="cd00154">
    <property type="entry name" value="Rab"/>
    <property type="match status" value="1"/>
</dbReference>